<organism evidence="2">
    <name type="scientific">Arundo donax</name>
    <name type="common">Giant reed</name>
    <name type="synonym">Donax arundinaceus</name>
    <dbReference type="NCBI Taxonomy" id="35708"/>
    <lineage>
        <taxon>Eukaryota</taxon>
        <taxon>Viridiplantae</taxon>
        <taxon>Streptophyta</taxon>
        <taxon>Embryophyta</taxon>
        <taxon>Tracheophyta</taxon>
        <taxon>Spermatophyta</taxon>
        <taxon>Magnoliopsida</taxon>
        <taxon>Liliopsida</taxon>
        <taxon>Poales</taxon>
        <taxon>Poaceae</taxon>
        <taxon>PACMAD clade</taxon>
        <taxon>Arundinoideae</taxon>
        <taxon>Arundineae</taxon>
        <taxon>Arundo</taxon>
    </lineage>
</organism>
<sequence>MTKLVSIPGCLVYSSVVNIIPVWSLKLNITKSSVLRFPLVGCMKCMCYLFSILCLLCFHYGSNSCTAVNRYHHNIA</sequence>
<keyword evidence="1" id="KW-0472">Membrane</keyword>
<feature type="transmembrane region" description="Helical" evidence="1">
    <location>
        <begin position="37"/>
        <end position="61"/>
    </location>
</feature>
<accession>A0A0A9DHT9</accession>
<evidence type="ECO:0000256" key="1">
    <source>
        <dbReference type="SAM" id="Phobius"/>
    </source>
</evidence>
<reference evidence="2" key="1">
    <citation type="submission" date="2014-09" db="EMBL/GenBank/DDBJ databases">
        <authorList>
            <person name="Magalhaes I.L.F."/>
            <person name="Oliveira U."/>
            <person name="Santos F.R."/>
            <person name="Vidigal T.H.D.A."/>
            <person name="Brescovit A.D."/>
            <person name="Santos A.J."/>
        </authorList>
    </citation>
    <scope>NUCLEOTIDE SEQUENCE</scope>
    <source>
        <tissue evidence="2">Shoot tissue taken approximately 20 cm above the soil surface</tissue>
    </source>
</reference>
<dbReference type="AlphaFoldDB" id="A0A0A9DHT9"/>
<keyword evidence="1" id="KW-1133">Transmembrane helix</keyword>
<protein>
    <submittedName>
        <fullName evidence="2">Uncharacterized protein</fullName>
    </submittedName>
</protein>
<feature type="transmembrane region" description="Helical" evidence="1">
    <location>
        <begin position="6"/>
        <end position="25"/>
    </location>
</feature>
<reference evidence="2" key="2">
    <citation type="journal article" date="2015" name="Data Brief">
        <title>Shoot transcriptome of the giant reed, Arundo donax.</title>
        <authorList>
            <person name="Barrero R.A."/>
            <person name="Guerrero F.D."/>
            <person name="Moolhuijzen P."/>
            <person name="Goolsby J.A."/>
            <person name="Tidwell J."/>
            <person name="Bellgard S.E."/>
            <person name="Bellgard M.I."/>
        </authorList>
    </citation>
    <scope>NUCLEOTIDE SEQUENCE</scope>
    <source>
        <tissue evidence="2">Shoot tissue taken approximately 20 cm above the soil surface</tissue>
    </source>
</reference>
<proteinExistence type="predicted"/>
<dbReference type="EMBL" id="GBRH01210499">
    <property type="protein sequence ID" value="JAD87396.1"/>
    <property type="molecule type" value="Transcribed_RNA"/>
</dbReference>
<name>A0A0A9DHT9_ARUDO</name>
<keyword evidence="1" id="KW-0812">Transmembrane</keyword>
<evidence type="ECO:0000313" key="2">
    <source>
        <dbReference type="EMBL" id="JAD87396.1"/>
    </source>
</evidence>